<sequence length="26" mass="3036">MLSMELCILIVVILESVHLFWSMDVN</sequence>
<proteinExistence type="predicted"/>
<dbReference type="AlphaFoldDB" id="A0A2P2NUM6"/>
<name>A0A2P2NUM6_RHIMU</name>
<reference evidence="1" key="1">
    <citation type="submission" date="2018-02" db="EMBL/GenBank/DDBJ databases">
        <title>Rhizophora mucronata_Transcriptome.</title>
        <authorList>
            <person name="Meera S.P."/>
            <person name="Sreeshan A."/>
            <person name="Augustine A."/>
        </authorList>
    </citation>
    <scope>NUCLEOTIDE SEQUENCE</scope>
    <source>
        <tissue evidence="1">Leaf</tissue>
    </source>
</reference>
<organism evidence="1">
    <name type="scientific">Rhizophora mucronata</name>
    <name type="common">Asiatic mangrove</name>
    <dbReference type="NCBI Taxonomy" id="61149"/>
    <lineage>
        <taxon>Eukaryota</taxon>
        <taxon>Viridiplantae</taxon>
        <taxon>Streptophyta</taxon>
        <taxon>Embryophyta</taxon>
        <taxon>Tracheophyta</taxon>
        <taxon>Spermatophyta</taxon>
        <taxon>Magnoliopsida</taxon>
        <taxon>eudicotyledons</taxon>
        <taxon>Gunneridae</taxon>
        <taxon>Pentapetalae</taxon>
        <taxon>rosids</taxon>
        <taxon>fabids</taxon>
        <taxon>Malpighiales</taxon>
        <taxon>Rhizophoraceae</taxon>
        <taxon>Rhizophora</taxon>
    </lineage>
</organism>
<evidence type="ECO:0000313" key="1">
    <source>
        <dbReference type="EMBL" id="MBX46140.1"/>
    </source>
</evidence>
<dbReference type="EMBL" id="GGEC01065656">
    <property type="protein sequence ID" value="MBX46140.1"/>
    <property type="molecule type" value="Transcribed_RNA"/>
</dbReference>
<accession>A0A2P2NUM6</accession>
<protein>
    <submittedName>
        <fullName evidence="1">Uncharacterized protein</fullName>
    </submittedName>
</protein>